<evidence type="ECO:0000256" key="6">
    <source>
        <dbReference type="ARBA" id="ARBA00023002"/>
    </source>
</evidence>
<evidence type="ECO:0000259" key="9">
    <source>
        <dbReference type="Pfam" id="PF01593"/>
    </source>
</evidence>
<dbReference type="PANTHER" id="PTHR10742:SF410">
    <property type="entry name" value="LYSINE-SPECIFIC HISTONE DEMETHYLASE 2"/>
    <property type="match status" value="1"/>
</dbReference>
<dbReference type="InterPro" id="IPR002937">
    <property type="entry name" value="Amino_oxidase"/>
</dbReference>
<dbReference type="SUPFAM" id="SSF51905">
    <property type="entry name" value="FAD/NAD(P)-binding domain"/>
    <property type="match status" value="1"/>
</dbReference>
<dbReference type="InterPro" id="IPR036188">
    <property type="entry name" value="FAD/NAD-bd_sf"/>
</dbReference>
<dbReference type="Gene3D" id="3.50.50.60">
    <property type="entry name" value="FAD/NAD(P)-binding domain"/>
    <property type="match status" value="1"/>
</dbReference>
<evidence type="ECO:0000256" key="3">
    <source>
        <dbReference type="ARBA" id="ARBA00005833"/>
    </source>
</evidence>
<evidence type="ECO:0000313" key="10">
    <source>
        <dbReference type="EMBL" id="MDU0369202.1"/>
    </source>
</evidence>
<dbReference type="GO" id="GO:0016491">
    <property type="term" value="F:oxidoreductase activity"/>
    <property type="evidence" value="ECO:0007669"/>
    <property type="project" value="UniProtKB-KW"/>
</dbReference>
<keyword evidence="7" id="KW-0073">Auxin biosynthesis</keyword>
<gene>
    <name evidence="10" type="ORF">ROI90_02245</name>
</gene>
<dbReference type="PRINTS" id="PR00757">
    <property type="entry name" value="AMINEOXDASEF"/>
</dbReference>
<sequence length="431" mass="46263">MEDYLMQLDVLILGAGAAGLLAARDLAQAGRRVLVLEARSRVGGRIYTLPAEAGFSAPTEAGAEFLHGDVPLTRQLLDSYGIGWQATAGTTYAVTQGQAEEAAAFLDEMPLLLERLHQLPQDMPLADFLTQYFPGSEYAHLRRQATSFAEGYDAADARRVSSFALREEWSGTGAEDSPRPVGGYIGLVEGLVREVQAAGGQLELTTQAASIEWQPGRVQVTSHDDRLFEAARLLITVPLGIWQAEAAQPGYVAIHPELPEHRAAARALGYGPVIKVLLEFQQPIWQPLPGAGFVFSDAPVPTWWSQQPGTQPLLTGWLAGPAAEQRRLTSAADLLTEAVESLAYLLDTTPEYLQQQLRAHQVVNWAADPLALGAYAYPTLEAIENRAILATPVAGTLFVAGEGVYSGPYTGTVEAALATGKAAAQQILQIE</sequence>
<accession>A0ABU3TCV0</accession>
<name>A0ABU3TCV0_9BACT</name>
<feature type="domain" description="Amine oxidase" evidence="9">
    <location>
        <begin position="18"/>
        <end position="428"/>
    </location>
</feature>
<comment type="cofactor">
    <cofactor evidence="1">
        <name>FAD</name>
        <dbReference type="ChEBI" id="CHEBI:57692"/>
    </cofactor>
</comment>
<comment type="caution">
    <text evidence="10">The sequence shown here is derived from an EMBL/GenBank/DDBJ whole genome shotgun (WGS) entry which is preliminary data.</text>
</comment>
<evidence type="ECO:0000313" key="11">
    <source>
        <dbReference type="Proteomes" id="UP001250698"/>
    </source>
</evidence>
<dbReference type="EC" id="1.13.12.3" evidence="4"/>
<dbReference type="Proteomes" id="UP001250698">
    <property type="component" value="Unassembled WGS sequence"/>
</dbReference>
<evidence type="ECO:0000256" key="7">
    <source>
        <dbReference type="ARBA" id="ARBA00023070"/>
    </source>
</evidence>
<dbReference type="SUPFAM" id="SSF54373">
    <property type="entry name" value="FAD-linked reductases, C-terminal domain"/>
    <property type="match status" value="1"/>
</dbReference>
<dbReference type="Pfam" id="PF01593">
    <property type="entry name" value="Amino_oxidase"/>
    <property type="match status" value="1"/>
</dbReference>
<reference evidence="10 11" key="1">
    <citation type="submission" date="2023-10" db="EMBL/GenBank/DDBJ databases">
        <title>Hymenobacter endophyticus sp. nov., an isolate from the leaf tissues of wheat.</title>
        <authorList>
            <person name="Dai Y."/>
        </authorList>
    </citation>
    <scope>NUCLEOTIDE SEQUENCE [LARGE SCALE GENOMIC DNA]</scope>
    <source>
        <strain evidence="10 11">ZK17L-C2</strain>
    </source>
</reference>
<evidence type="ECO:0000256" key="1">
    <source>
        <dbReference type="ARBA" id="ARBA00001974"/>
    </source>
</evidence>
<proteinExistence type="inferred from homology"/>
<dbReference type="PANTHER" id="PTHR10742">
    <property type="entry name" value="FLAVIN MONOAMINE OXIDASE"/>
    <property type="match status" value="1"/>
</dbReference>
<protein>
    <recommendedName>
        <fullName evidence="5">Tryptophan 2-monooxygenase</fullName>
        <ecNumber evidence="4">1.13.12.3</ecNumber>
    </recommendedName>
</protein>
<dbReference type="EMBL" id="JAWDJT010000001">
    <property type="protein sequence ID" value="MDU0369202.1"/>
    <property type="molecule type" value="Genomic_DNA"/>
</dbReference>
<dbReference type="InterPro" id="IPR001613">
    <property type="entry name" value="Flavin_amine_oxidase"/>
</dbReference>
<keyword evidence="6 10" id="KW-0560">Oxidoreductase</keyword>
<evidence type="ECO:0000256" key="8">
    <source>
        <dbReference type="ARBA" id="ARBA00047321"/>
    </source>
</evidence>
<keyword evidence="11" id="KW-1185">Reference proteome</keyword>
<dbReference type="RefSeq" id="WP_315996715.1">
    <property type="nucleotide sequence ID" value="NZ_JAWDJT010000001.1"/>
</dbReference>
<comment type="catalytic activity">
    <reaction evidence="8">
        <text>L-tryptophan + O2 = indole-3-acetamide + CO2 + H2O</text>
        <dbReference type="Rhea" id="RHEA:16165"/>
        <dbReference type="ChEBI" id="CHEBI:15377"/>
        <dbReference type="ChEBI" id="CHEBI:15379"/>
        <dbReference type="ChEBI" id="CHEBI:16031"/>
        <dbReference type="ChEBI" id="CHEBI:16526"/>
        <dbReference type="ChEBI" id="CHEBI:57912"/>
        <dbReference type="EC" id="1.13.12.3"/>
    </reaction>
</comment>
<evidence type="ECO:0000256" key="5">
    <source>
        <dbReference type="ARBA" id="ARBA00017871"/>
    </source>
</evidence>
<organism evidence="10 11">
    <name type="scientific">Hymenobacter endophyticus</name>
    <dbReference type="NCBI Taxonomy" id="3076335"/>
    <lineage>
        <taxon>Bacteria</taxon>
        <taxon>Pseudomonadati</taxon>
        <taxon>Bacteroidota</taxon>
        <taxon>Cytophagia</taxon>
        <taxon>Cytophagales</taxon>
        <taxon>Hymenobacteraceae</taxon>
        <taxon>Hymenobacter</taxon>
    </lineage>
</organism>
<dbReference type="InterPro" id="IPR050281">
    <property type="entry name" value="Flavin_monoamine_oxidase"/>
</dbReference>
<evidence type="ECO:0000256" key="4">
    <source>
        <dbReference type="ARBA" id="ARBA00012535"/>
    </source>
</evidence>
<evidence type="ECO:0000256" key="2">
    <source>
        <dbReference type="ARBA" id="ARBA00004814"/>
    </source>
</evidence>
<comment type="pathway">
    <text evidence="2">Plant hormone metabolism; auxin biosynthesis.</text>
</comment>
<comment type="similarity">
    <text evidence="3">Belongs to the tryptophan 2-monooxygenase family.</text>
</comment>